<sequence length="123" mass="14307">MPKHPHSFGIPTRHGLCQSSISSMKTKIFFLAPSDNKWDRLHSPRRYARLSSQPHHLEAIGRTEQHVPRGLHKRWTMYRNLLVPPHIRAVFEQSIDEGESTWNENVGQLKDDENLCWSTVTLT</sequence>
<reference evidence="1" key="1">
    <citation type="submission" date="2025-02" db="EMBL/GenBank/DDBJ databases">
        <authorList>
            <consortium name="NCBI Genome Project"/>
        </authorList>
    </citation>
    <scope>NUCLEOTIDE SEQUENCE</scope>
</reference>
<gene>
    <name evidence="1" type="ORF">An08g05740</name>
</gene>
<proteinExistence type="predicted"/>
<dbReference type="VEuPathDB" id="FungiDB:An08g05740"/>
<dbReference type="RefSeq" id="XP_059604060.1">
    <property type="nucleotide sequence ID" value="XM_059749082.1"/>
</dbReference>
<organism evidence="1">
    <name type="scientific">Aspergillus niger</name>
    <dbReference type="NCBI Taxonomy" id="5061"/>
    <lineage>
        <taxon>Eukaryota</taxon>
        <taxon>Fungi</taxon>
        <taxon>Dikarya</taxon>
        <taxon>Ascomycota</taxon>
        <taxon>Pezizomycotina</taxon>
        <taxon>Eurotiomycetes</taxon>
        <taxon>Eurotiomycetidae</taxon>
        <taxon>Eurotiales</taxon>
        <taxon>Aspergillaceae</taxon>
        <taxon>Aspergillus</taxon>
        <taxon>Aspergillus subgen. Circumdati</taxon>
    </lineage>
</organism>
<evidence type="ECO:0000313" key="1">
    <source>
        <dbReference type="RefSeq" id="XP_059604060.1"/>
    </source>
</evidence>
<dbReference type="AlphaFoldDB" id="A0AAJ8BUE1"/>
<name>A0AAJ8BUE1_ASPNG</name>
<reference evidence="1" key="2">
    <citation type="submission" date="2025-08" db="UniProtKB">
        <authorList>
            <consortium name="RefSeq"/>
        </authorList>
    </citation>
    <scope>IDENTIFICATION</scope>
</reference>
<accession>A0AAJ8BUE1</accession>
<dbReference type="GeneID" id="84591691"/>
<protein>
    <submittedName>
        <fullName evidence="1">Uncharacterized protein</fullName>
    </submittedName>
</protein>
<dbReference type="KEGG" id="ang:An08g05740"/>